<feature type="domain" description="EF-hand" evidence="4">
    <location>
        <begin position="529"/>
        <end position="564"/>
    </location>
</feature>
<feature type="domain" description="EF-hand" evidence="4">
    <location>
        <begin position="155"/>
        <end position="190"/>
    </location>
</feature>
<feature type="coiled-coil region" evidence="2">
    <location>
        <begin position="5159"/>
        <end position="5201"/>
    </location>
</feature>
<evidence type="ECO:0000256" key="2">
    <source>
        <dbReference type="SAM" id="Coils"/>
    </source>
</evidence>
<feature type="compositionally biased region" description="Low complexity" evidence="3">
    <location>
        <begin position="4540"/>
        <end position="4550"/>
    </location>
</feature>
<dbReference type="Pfam" id="PF13202">
    <property type="entry name" value="EF-hand_5"/>
    <property type="match status" value="3"/>
</dbReference>
<feature type="region of interest" description="Disordered" evidence="3">
    <location>
        <begin position="3789"/>
        <end position="3903"/>
    </location>
</feature>
<feature type="domain" description="EF-hand" evidence="4">
    <location>
        <begin position="2898"/>
        <end position="2933"/>
    </location>
</feature>
<feature type="domain" description="EF-hand" evidence="4">
    <location>
        <begin position="387"/>
        <end position="422"/>
    </location>
</feature>
<feature type="domain" description="EF-hand" evidence="4">
    <location>
        <begin position="119"/>
        <end position="154"/>
    </location>
</feature>
<dbReference type="EMBL" id="JAEHOE010000039">
    <property type="protein sequence ID" value="KAG2493237.1"/>
    <property type="molecule type" value="Genomic_DNA"/>
</dbReference>
<feature type="domain" description="EF-hand" evidence="4">
    <location>
        <begin position="2356"/>
        <end position="2391"/>
    </location>
</feature>
<feature type="domain" description="EF-hand" evidence="4">
    <location>
        <begin position="691"/>
        <end position="726"/>
    </location>
</feature>
<feature type="region of interest" description="Disordered" evidence="3">
    <location>
        <begin position="4441"/>
        <end position="4554"/>
    </location>
</feature>
<feature type="compositionally biased region" description="Pro residues" evidence="3">
    <location>
        <begin position="4790"/>
        <end position="4816"/>
    </location>
</feature>
<feature type="domain" description="EF-hand" evidence="4">
    <location>
        <begin position="1747"/>
        <end position="1782"/>
    </location>
</feature>
<feature type="domain" description="EF-hand" evidence="4">
    <location>
        <begin position="1245"/>
        <end position="1270"/>
    </location>
</feature>
<feature type="compositionally biased region" description="Low complexity" evidence="3">
    <location>
        <begin position="4897"/>
        <end position="4936"/>
    </location>
</feature>
<feature type="domain" description="EF-hand" evidence="4">
    <location>
        <begin position="1783"/>
        <end position="1818"/>
    </location>
</feature>
<feature type="domain" description="EF-hand" evidence="4">
    <location>
        <begin position="1199"/>
        <end position="1234"/>
    </location>
</feature>
<dbReference type="InterPro" id="IPR018247">
    <property type="entry name" value="EF_Hand_1_Ca_BS"/>
</dbReference>
<evidence type="ECO:0000313" key="6">
    <source>
        <dbReference type="Proteomes" id="UP000612055"/>
    </source>
</evidence>
<evidence type="ECO:0000313" key="5">
    <source>
        <dbReference type="EMBL" id="KAG2493237.1"/>
    </source>
</evidence>
<keyword evidence="2" id="KW-0175">Coiled coil</keyword>
<protein>
    <recommendedName>
        <fullName evidence="4">EF-hand domain-containing protein</fullName>
    </recommendedName>
</protein>
<dbReference type="Gene3D" id="1.10.238.10">
    <property type="entry name" value="EF-hand"/>
    <property type="match status" value="19"/>
</dbReference>
<feature type="domain" description="EF-hand" evidence="4">
    <location>
        <begin position="797"/>
        <end position="832"/>
    </location>
</feature>
<evidence type="ECO:0000256" key="3">
    <source>
        <dbReference type="SAM" id="MobiDB-lite"/>
    </source>
</evidence>
<feature type="region of interest" description="Disordered" evidence="3">
    <location>
        <begin position="3673"/>
        <end position="3703"/>
    </location>
</feature>
<keyword evidence="1" id="KW-0106">Calcium</keyword>
<feature type="compositionally biased region" description="Basic residues" evidence="3">
    <location>
        <begin position="4493"/>
        <end position="4503"/>
    </location>
</feature>
<dbReference type="CDD" id="cd00051">
    <property type="entry name" value="EFh"/>
    <property type="match status" value="14"/>
</dbReference>
<dbReference type="Proteomes" id="UP000612055">
    <property type="component" value="Unassembled WGS sequence"/>
</dbReference>
<feature type="domain" description="EF-hand" evidence="4">
    <location>
        <begin position="2430"/>
        <end position="2465"/>
    </location>
</feature>
<feature type="compositionally biased region" description="Low complexity" evidence="3">
    <location>
        <begin position="3888"/>
        <end position="3903"/>
    </location>
</feature>
<feature type="region of interest" description="Disordered" evidence="3">
    <location>
        <begin position="3384"/>
        <end position="3456"/>
    </location>
</feature>
<comment type="caution">
    <text evidence="5">The sequence shown here is derived from an EMBL/GenBank/DDBJ whole genome shotgun (WGS) entry which is preliminary data.</text>
</comment>
<reference evidence="5" key="1">
    <citation type="journal article" date="2020" name="bioRxiv">
        <title>Comparative genomics of Chlamydomonas.</title>
        <authorList>
            <person name="Craig R.J."/>
            <person name="Hasan A.R."/>
            <person name="Ness R.W."/>
            <person name="Keightley P.D."/>
        </authorList>
    </citation>
    <scope>NUCLEOTIDE SEQUENCE</scope>
    <source>
        <strain evidence="5">CCAP 11/70</strain>
    </source>
</reference>
<feature type="domain" description="EF-hand" evidence="4">
    <location>
        <begin position="2185"/>
        <end position="2220"/>
    </location>
</feature>
<feature type="compositionally biased region" description="Basic and acidic residues" evidence="3">
    <location>
        <begin position="3416"/>
        <end position="3456"/>
    </location>
</feature>
<feature type="domain" description="EF-hand" evidence="4">
    <location>
        <begin position="2998"/>
        <end position="3033"/>
    </location>
</feature>
<feature type="region of interest" description="Disordered" evidence="3">
    <location>
        <begin position="297"/>
        <end position="318"/>
    </location>
</feature>
<feature type="domain" description="EF-hand" evidence="4">
    <location>
        <begin position="2320"/>
        <end position="2355"/>
    </location>
</feature>
<feature type="region of interest" description="Disordered" evidence="3">
    <location>
        <begin position="3469"/>
        <end position="3503"/>
    </location>
</feature>
<feature type="domain" description="EF-hand" evidence="4">
    <location>
        <begin position="959"/>
        <end position="994"/>
    </location>
</feature>
<feature type="domain" description="EF-hand" evidence="4">
    <location>
        <begin position="1567"/>
        <end position="1602"/>
    </location>
</feature>
<feature type="domain" description="EF-hand" evidence="4">
    <location>
        <begin position="490"/>
        <end position="525"/>
    </location>
</feature>
<dbReference type="PROSITE" id="PS50222">
    <property type="entry name" value="EF_HAND_2"/>
    <property type="match status" value="40"/>
</dbReference>
<feature type="compositionally biased region" description="Basic and acidic residues" evidence="3">
    <location>
        <begin position="3872"/>
        <end position="3887"/>
    </location>
</feature>
<feature type="compositionally biased region" description="Basic and acidic residues" evidence="3">
    <location>
        <begin position="3684"/>
        <end position="3693"/>
    </location>
</feature>
<feature type="domain" description="EF-hand" evidence="4">
    <location>
        <begin position="758"/>
        <end position="793"/>
    </location>
</feature>
<keyword evidence="6" id="KW-1185">Reference proteome</keyword>
<feature type="domain" description="EF-hand" evidence="4">
    <location>
        <begin position="3037"/>
        <end position="3072"/>
    </location>
</feature>
<dbReference type="PROSITE" id="PS00018">
    <property type="entry name" value="EF_HAND_1"/>
    <property type="match status" value="31"/>
</dbReference>
<dbReference type="Pfam" id="PF13499">
    <property type="entry name" value="EF-hand_7"/>
    <property type="match status" value="15"/>
</dbReference>
<evidence type="ECO:0000256" key="1">
    <source>
        <dbReference type="ARBA" id="ARBA00022837"/>
    </source>
</evidence>
<feature type="domain" description="EF-hand" evidence="4">
    <location>
        <begin position="1851"/>
        <end position="1886"/>
    </location>
</feature>
<gene>
    <name evidence="5" type="ORF">HYH03_008653</name>
</gene>
<feature type="domain" description="EF-hand" evidence="4">
    <location>
        <begin position="261"/>
        <end position="296"/>
    </location>
</feature>
<accession>A0A835Y0Z0</accession>
<feature type="region of interest" description="Disordered" evidence="3">
    <location>
        <begin position="3551"/>
        <end position="3579"/>
    </location>
</feature>
<feature type="domain" description="EF-hand" evidence="4">
    <location>
        <begin position="3304"/>
        <end position="3339"/>
    </location>
</feature>
<sequence length="5365" mass="578736">MAQYVSRPTPGVREDPRLVRESMESSRASVAYGQGAQPGYGGGGGYSEAGGAGGVQLEPFSYEGRSYLLDRRTGGVYAETSGEQYPQLVGKMGPDGRVVMRGGNVVVDLFSNLDRYLRENKVKFKDLFDSYDTDRSGSLEIRELAQLVKQLVPGVKAADVKYIMAMMDTGGDGSVSQQEFLSAAKSSLEAARKMQADRASGAPSATSDVQLALRAATDFLRANRVSARSAFDQFDADRNGRLEPRELARFFATAIPGVREDQLRYLLAHMYEMDANGDGSVSYEELLYALRAADSTRAGPSAPQQRPPSPSAYGAGGAGGAEMALEPYSYEGRSYLLDRRTGGVYAVTSGEQYPQLVGKMGPDGRVVMRGGNVVVDLFSNLDRYLRENKVKFKDLFDSYDTDRSGSLEIRELAQLVKQLVPGVKAADVKYIMAMMDTGGDGSVTQQEFLSAAKSSLEAARKMQADRASGAPSATSDVQLALRAATDFLRANRVSARSAFDQFDADRNGRLEPRELARFFATAIPGVREDQLRYLLAHMYEMDANGDGSVSYEELLYALRAADSTRAGPSAPQQRPPSPSAYGAGGAGGAEMALEPYSYEGRSYLLDRRTGGVYAVTSGEQYPQLVGKMGPDGRVVMRGGNVVVDLFSNLDRYLRENKVKFKDLFDSYDTDRSGSLEIRELAQLVKQLVPGVKAADVKYIMAMMDTGGDGSVSQQEFLSAAKSSLEAARKMQADRASGAPSATSDVQLALRAATDFLRANRVSARSAFDQFDADRNGRLEPRELARFFATAIPGVREDQLRYLLAHMYEMDANGDGSVSYEELLYALRAADSTRAGPSAPQQRPPSPSAYGAGGAGGAEMALEPYSYEGRSYLLDRRTGGVYAVTSGEQYPQLVGKMGPDGRVVMRGGNVVVDLFSNLDRYLRENKVKFKDLFDSYDTDRSGSLEIRELAQLVKQLVPGVKAADVKYIMAMMDTGGDGSVSQQEFLSAAKSSLEAARKMQADRASGAPSATSDVQLALRAATDFLRANRVSARSAFDQFDADRNGRLEPRELARFFATAIPGVREDQLRYLLAHMYEMDANGDGSVSYEELLYALRAADASRAGTGRTSPSPGAKPGLSRAMTLAAQPGGTEWVLEDVVDPNTGRRLKRDPATGLVYEQTAADGEWPQVVGVQDASGVLRMMQRREDAGLFAALDSYLRTNKVKARDTFDHFDADRSGYLDMAELRQMVAALLPGFTEGQLHYFQALLDINGDGGISFEEMMAVAKECLAAERAAQAPGAGRDPAVRAALDRFQAYLMQYPVVALQHFESADATRRGALKFPEFARFLHQLMPDLKESSRRHILSYLWAQDVDQSGLISWLMLARFMRVPQLSRVSTAGMAASPPPAATAGFRRTATTAHRVKFEGENWQLQEVVWRGQTFLLDPHTQRVYQEDPGGGWPRLVGTYRNGEVVMQDRNMAQALFETLDAYLKQQRMKAREVFAHFDAAGKGWLAPEELGRLVEHFLPGKVTPGDIKYFQVMVDRNQDGKITYEEFIEAARHSRAEEQAARERTDEARRALQNVSDFARQYPSEMKAAFARYDVNRNGLLEPRELAQMLRATVQPPLDAQALRYVMAHLHTYDMDGDGALSYREFAIAMRAIDAIKSSAAGGAVPVTGNFMRTKSAHGGVGHRPSTSNYDSEEDVIWTLQELPYNGHMLLVDPRTQRVYVSPDGRSWPQLLGKLTNGRLTRAAELRPNDLWTRVDTYLRTNKVKLQELYNLYDADRSGSLRPSELGRLIRDMVPDATRAELHYFLAIMDANGDGTVTYDEFLAAAKDSLRATQQMAVGGGGSGTATFPPDVLAALDELSSRLAEQPALGKRIFAQCDKNGDGALDLSEAGKFLRSLMPELGGRPLQFVLSYLGTQDLDGEGVLRYSELMTGLHALQARGPRGVTYSRSFTAPAANAAISALVASGAASNRGIAQAATAELLRGTEGNRRAYTKDWELHEWRVRGATYLLDPVTDLVYSDVGANQWPELVGRKVGESYQPLDGSATMVFFRNLDQHLKSMQVKFSTLFNEFDHGLKGYLERSELASLVRRVMPEATDSQIRFLAVVLDENGDKMISQQELLGAAKKVVDLLRQQKAAGGQGTPPPEVAAVLDRFSRFMRENMDKARTTFEALDVRRQGYLDYDGVAAFFRRLAPRLGMDDMRHLLAQVHLYDVEGVGQVTFSELLRALRAADLHSARGSHATGWAAAVSSSRSGAGGGLYDSPSVWRLEAYRWNNKDVLLDPATRVIYSKPQTEAEWPTPLGRLTSTQAGRPTVIEVQPDSTNFFKRLNTYLRDNGLQLRQLFDRSDRDRSGLLDTQELGMLVKQIMPSATAVNIKYFMAMMDVDGSQRVSFEEFTDACKSCVGVEAAAGAAAGDPMAEDLGASEGLSPAVAAALRKLSENLVRNRPQAVQVFKQADRDGSGRLEPGEVSALLRSMSPSLTVEDLRTTVAVLFRHLDHDGDGTLSFQEFMFAMRAVEMQAPHMRIAPGSWQPGRAGRPGTPALPSAANEPVLTSLDLYPVPTNSRYLFSRYNYVVYEALPPQGSPGVPAWPVAVGTLDRSTGSVTAKAGRASSADLFGALDTYLRTNRVRFGDLFARYDQDRSGKLEPRELGRLVADLLGPAAANPADVAYFVAMLDLDGSRGVSEQEFMAVAKDYLALEKRTADIVGPGAQADETRRSLERVSRSLQTDRDTGVALFARHDTDQDGRLTLMQLAGFLTDLLRGQRLATREMHTLITHAHSCDVPKTGRFTFNDLLVAFRAIPVRYPGGQLRAGFASSVGPSGAPGGGGPMLASAAFAQLEAFVHGGATYYRDPLTGLVYQLVDDRRSGPRMELAPFRTAPGRGGAVLGGAGRGQPNAAERLFNALDAALKEQKVRLRDVFDRYDANRNGRLDARELVRLVRDLLPDATDADLRYLLAMLDYDGDSAVSYEELTAAIKECWAAGRVHAGGSDDQAARLLEGLLERVGQFLRSQGDNSRAAFARFDTNGNGRLEPRELARFLRACMPELSSADIRHLITHLHSIDANGDGALSYPELMQALYAVELRLPDGRRVGGRFVSKTGALAPGYGPGGYSQAGYGHAGRGGAMGAGAVRQFVELREWRLEPWHCAAEGRELWLDRDSGLVYQPMGAGAGAGGRGGAVPEEGPWPMLLGARTRDGGLARIESTLSARFFAALDRKLRTERMRLEDLLGGYDRDGNAGLDERELGQLARGLLGEELSSLGVKFLMATLDLDGDRMVSRQEVVEVFKQLGEAGTRIAGLQEPRVVELLNRLSFSLGRNLRAAWERFCRADVNGSGALEPRELKWFLDGLLTPGSEDVRTALTYLHLLDVNANGRLEWRELLVALRVIPVRTPIGVLRPPSPPFRVRRPGDMDVDRDRDRRGYGDSGPGKYDEYDRGQRGYNDGRNERGRYDRDRASEDETDDAGYRRVDASAAIPDREFVFELRPVGGRGSSRRRSSDAQHGGGGGGGELRDPDTGLVYAPPDGGYGKGSWPQLVGFEDGRRPVPPLPSWRLLVDLEEAARADPDRLAEGASRRRSAAGSARGGGSSGDTMDTRTAASALLRAAADLGGSRPEPWEEGLLRGMLEVMHERGVRARKLPRDAQALGAAFALLTDGREGVALLRDVAASLSREYRQVVRAMRKKAIAGSSGNGGGDRGGGYERGRYSRDGGGAGGEGEEAVLRVTDIRDVLQDTLPEVMSAADSAMAVLLYLLYQCPHCLAKASGSAVTLGWKDVFKALRAVKCRHPDGTSRVGVWDAEELVRRASRRSSRSSSPSSEDDRRKSSSGRRRSTGGRDRERDRDRSDRDRDRSDRDRDRDRDRHYDRDRDRDRRRSGSGRDHYHHRSRSRDSYDYDRYDDRGYDRYGSPGRRSASPYGRVSSSGYGYGGGYMPPGAMAHMGRMGPGSAFGQQMPYDLSDQEAMAAMAAAGGMMDPAAAAALQRAAAAGINRTLTYRTAAAAISPGEDPALVAVKRRMAGDLRMSKTLAASPSARRLNLSLRELARRKVHPERRVVPLEPYAGPDGKQYTQDPATGLVYFPSQNPEEYPELAGKLRASGELALGGGTSAPLQSVFNSLRTLDESVLVQLFKAYDTNGNGTLELKELMALLRDVAGLPYAEAGLVQALLDVDLSNTLTLREWVEGIRASTDVLDAATAAFGAASLGGTGGGGASKAQRAALTVLAAVSVQVAADLDVFWAAYARADKDGNGYLDVAELARFFKDLFRDMPPYDLRLLVAHCFTADMEKDGMVRPDELLQHLRAIPLKAPNGITHRTGFRLPTAAGGRSGLMDSIPMANRNARLQYNRVLSVDVPDTMSAFNESLSAKLPAGAAFPAHPASPHGAASVLSYGGMPTTPALAAAGLAPGGLPYVPVPVPMPMPMPMMGAGGAPGGPGSVMGYLLPYHQDMYQALYDRLAPRSSAPSVASRHTRRASEGAGSMPPGSGSDPNTPLSSDDERALAPREAYPELAPHSHRSSGRRRSSQSGAPQPYARRSSRSGAYGYPQQPGMQYDTYGNEMPYDPQQQQPYQGAAPSTGGCGYGTLIELQRVLGGSPAALRSNFMAFARKVASTAQRPSYTGVGAAGRPAYNTGGFTYVVPRQALGQLLSRAYPGLRDSELRYAVDLLGACLPYNTASYTEEDLAAGLRQGAAVERAVGERRLPGDVAALAARLADDILGNEAFTRSAFRDFDRYRRGSLPLPEALRLLGRLATLPPHAHAWLMAGLAEVAMREMQGAGDMTYTELGNALMQLSRAAPAPQHMGGASGGMGAPPPYGDPYGPPPTMDPSGYPYPPGAPYGPQQPYGPQGQQPYGQQQQPYGPPQPYGAQGPMSPGGSMAAGYQDPRYPNASPPGSPGPYDPRYGGPPQRQSYSGGPARQSYSGGPSGYGPQQPYGGPQQPYSSPTHPGPYANAAPPYGHTQAGPYGADPYGQRSPYGSPPGSPGAGAYGGGAYGPGAPAYSPRTSDPGYMPPGGPSMGQAYYMWTQENRHAVVQKHLSSLLKGRATEMEAQGTALAREAAAATKVLDLSNALLQTETAQRDVLALIQGYTSAGAPPVSVQDMVARIGTALGEALQLARSTAQGGGMLAPPGPPPADFESLLDALTNARWVSGQPVSVDTLRAALALRRDAFALRRAHAGSMMELERQKQGLQLASQEASQAMAIQMQLLQSQLQRQAQELQQRLVWEAQALAASAAANAGGAGPAPGASGSLPGLLLPPAHAGSAVLVGADAASRAAANAAALGGAGMVGAAGSLLPLGSAAAAPYAAAMGLGSGSPLSSPPRMVLSPRTWQMEPAGAGMGAGTLVGMAGSPGRMVSAGGAAQAYSPGMLPPGSPGAAAVYPAPARD</sequence>
<feature type="region of interest" description="Disordered" evidence="3">
    <location>
        <begin position="833"/>
        <end position="854"/>
    </location>
</feature>
<feature type="domain" description="EF-hand" evidence="4">
    <location>
        <begin position="1471"/>
        <end position="1506"/>
    </location>
</feature>
<feature type="domain" description="EF-hand" evidence="4">
    <location>
        <begin position="923"/>
        <end position="958"/>
    </location>
</feature>
<feature type="region of interest" description="Disordered" evidence="3">
    <location>
        <begin position="565"/>
        <end position="586"/>
    </location>
</feature>
<dbReference type="SMART" id="SM00054">
    <property type="entry name" value="EFh"/>
    <property type="match status" value="47"/>
</dbReference>
<feature type="compositionally biased region" description="Pro residues" evidence="3">
    <location>
        <begin position="4868"/>
        <end position="4877"/>
    </location>
</feature>
<name>A0A835Y0Z0_9CHLO</name>
<feature type="domain" description="EF-hand" evidence="4">
    <location>
        <begin position="1519"/>
        <end position="1543"/>
    </location>
</feature>
<feature type="domain" description="EF-hand" evidence="4">
    <location>
        <begin position="2715"/>
        <end position="2750"/>
    </location>
</feature>
<feature type="domain" description="EF-hand" evidence="4">
    <location>
        <begin position="4214"/>
        <end position="4249"/>
    </location>
</feature>
<feature type="domain" description="EF-hand" evidence="4">
    <location>
        <begin position="655"/>
        <end position="690"/>
    </location>
</feature>
<feature type="domain" description="EF-hand" evidence="4">
    <location>
        <begin position="2612"/>
        <end position="2647"/>
    </location>
</feature>
<feature type="domain" description="EF-hand" evidence="4">
    <location>
        <begin position="3244"/>
        <end position="3279"/>
    </location>
</feature>
<feature type="domain" description="EF-hand" evidence="4">
    <location>
        <begin position="2934"/>
        <end position="2969"/>
    </location>
</feature>
<evidence type="ECO:0000259" key="4">
    <source>
        <dbReference type="PROSITE" id="PS50222"/>
    </source>
</evidence>
<feature type="domain" description="EF-hand" evidence="4">
    <location>
        <begin position="423"/>
        <end position="458"/>
    </location>
</feature>
<feature type="domain" description="EF-hand" evidence="4">
    <location>
        <begin position="1026"/>
        <end position="1061"/>
    </location>
</feature>
<feature type="compositionally biased region" description="Basic and acidic residues" evidence="3">
    <location>
        <begin position="3818"/>
        <end position="3864"/>
    </location>
</feature>
<feature type="compositionally biased region" description="Basic and acidic residues" evidence="3">
    <location>
        <begin position="3394"/>
        <end position="3409"/>
    </location>
</feature>
<dbReference type="GO" id="GO:0005509">
    <property type="term" value="F:calcium ion binding"/>
    <property type="evidence" value="ECO:0007669"/>
    <property type="project" value="InterPro"/>
</dbReference>
<organism evidence="5 6">
    <name type="scientific">Edaphochlamys debaryana</name>
    <dbReference type="NCBI Taxonomy" id="47281"/>
    <lineage>
        <taxon>Eukaryota</taxon>
        <taxon>Viridiplantae</taxon>
        <taxon>Chlorophyta</taxon>
        <taxon>core chlorophytes</taxon>
        <taxon>Chlorophyceae</taxon>
        <taxon>CS clade</taxon>
        <taxon>Chlamydomonadales</taxon>
        <taxon>Chlamydomonadales incertae sedis</taxon>
        <taxon>Edaphochlamys</taxon>
    </lineage>
</organism>
<proteinExistence type="predicted"/>
<feature type="domain" description="EF-hand" evidence="4">
    <location>
        <begin position="4103"/>
        <end position="4138"/>
    </location>
</feature>
<feature type="compositionally biased region" description="Low complexity" evidence="3">
    <location>
        <begin position="4817"/>
        <end position="4837"/>
    </location>
</feature>
<feature type="domain" description="EF-hand" evidence="4">
    <location>
        <begin position="1607"/>
        <end position="1642"/>
    </location>
</feature>
<dbReference type="InterPro" id="IPR011992">
    <property type="entry name" value="EF-hand-dom_pair"/>
</dbReference>
<dbReference type="OrthoDB" id="533661at2759"/>
<dbReference type="SUPFAM" id="SSF47473">
    <property type="entry name" value="EF-hand"/>
    <property type="match status" value="13"/>
</dbReference>
<feature type="domain" description="EF-hand" evidence="4">
    <location>
        <begin position="222"/>
        <end position="257"/>
    </location>
</feature>
<feature type="domain" description="EF-hand" evidence="4">
    <location>
        <begin position="1065"/>
        <end position="1100"/>
    </location>
</feature>
<feature type="region of interest" description="Disordered" evidence="3">
    <location>
        <begin position="1"/>
        <end position="37"/>
    </location>
</feature>
<dbReference type="InterPro" id="IPR002048">
    <property type="entry name" value="EF_hand_dom"/>
</dbReference>
<feature type="compositionally biased region" description="Basic and acidic residues" evidence="3">
    <location>
        <begin position="12"/>
        <end position="24"/>
    </location>
</feature>
<feature type="domain" description="EF-hand" evidence="4">
    <location>
        <begin position="2470"/>
        <end position="2505"/>
    </location>
</feature>
<dbReference type="PANTHER" id="PTHR23064">
    <property type="entry name" value="TROPONIN"/>
    <property type="match status" value="1"/>
</dbReference>
<feature type="region of interest" description="Disordered" evidence="3">
    <location>
        <begin position="4775"/>
        <end position="4967"/>
    </location>
</feature>
<dbReference type="InterPro" id="IPR052591">
    <property type="entry name" value="CML21-like"/>
</dbReference>